<dbReference type="CDD" id="cd08255">
    <property type="entry name" value="2-desacetyl-2-hydroxyethyl_bacteriochlorophyllide_like"/>
    <property type="match status" value="1"/>
</dbReference>
<dbReference type="GO" id="GO:0016491">
    <property type="term" value="F:oxidoreductase activity"/>
    <property type="evidence" value="ECO:0007669"/>
    <property type="project" value="UniProtKB-KW"/>
</dbReference>
<dbReference type="InterPro" id="IPR013154">
    <property type="entry name" value="ADH-like_N"/>
</dbReference>
<proteinExistence type="inferred from homology"/>
<dbReference type="SUPFAM" id="SSF51735">
    <property type="entry name" value="NAD(P)-binding Rossmann-fold domains"/>
    <property type="match status" value="1"/>
</dbReference>
<evidence type="ECO:0000256" key="1">
    <source>
        <dbReference type="ARBA" id="ARBA00001947"/>
    </source>
</evidence>
<dbReference type="AlphaFoldDB" id="A0A0V8HF69"/>
<protein>
    <submittedName>
        <fullName evidence="8">Threonine dehydrogenase</fullName>
    </submittedName>
</protein>
<organism evidence="8 9">
    <name type="scientific">[Bacillus] enclensis</name>
    <dbReference type="NCBI Taxonomy" id="1402860"/>
    <lineage>
        <taxon>Bacteria</taxon>
        <taxon>Bacillati</taxon>
        <taxon>Bacillota</taxon>
        <taxon>Bacilli</taxon>
        <taxon>Bacillales</taxon>
        <taxon>Bacillaceae</taxon>
        <taxon>Rossellomorea</taxon>
    </lineage>
</organism>
<gene>
    <name evidence="8" type="ORF">GA0061094_3210</name>
</gene>
<dbReference type="RefSeq" id="WP_058299224.1">
    <property type="nucleotide sequence ID" value="NZ_FMAU01000004.1"/>
</dbReference>
<evidence type="ECO:0000256" key="4">
    <source>
        <dbReference type="ARBA" id="ARBA00022833"/>
    </source>
</evidence>
<keyword evidence="3" id="KW-0479">Metal-binding</keyword>
<name>A0A0V8HF69_9BACI</name>
<dbReference type="OrthoDB" id="9781031at2"/>
<dbReference type="Proteomes" id="UP000181997">
    <property type="component" value="Unassembled WGS sequence"/>
</dbReference>
<keyword evidence="9" id="KW-1185">Reference proteome</keyword>
<dbReference type="InterPro" id="IPR011032">
    <property type="entry name" value="GroES-like_sf"/>
</dbReference>
<accession>A0A0V8HF69</accession>
<evidence type="ECO:0000313" key="9">
    <source>
        <dbReference type="Proteomes" id="UP000181997"/>
    </source>
</evidence>
<evidence type="ECO:0000313" key="8">
    <source>
        <dbReference type="EMBL" id="SCC22281.1"/>
    </source>
</evidence>
<comment type="similarity">
    <text evidence="2">Belongs to the zinc-containing alcohol dehydrogenase family.</text>
</comment>
<keyword evidence="5" id="KW-0560">Oxidoreductase</keyword>
<dbReference type="GO" id="GO:0046872">
    <property type="term" value="F:metal ion binding"/>
    <property type="evidence" value="ECO:0007669"/>
    <property type="project" value="UniProtKB-KW"/>
</dbReference>
<feature type="domain" description="Alcohol dehydrogenase-like N-terminal" evidence="7">
    <location>
        <begin position="23"/>
        <end position="86"/>
    </location>
</feature>
<evidence type="ECO:0000256" key="5">
    <source>
        <dbReference type="ARBA" id="ARBA00023002"/>
    </source>
</evidence>
<dbReference type="Pfam" id="PF08240">
    <property type="entry name" value="ADH_N"/>
    <property type="match status" value="1"/>
</dbReference>
<reference evidence="9" key="1">
    <citation type="submission" date="2016-08" db="EMBL/GenBank/DDBJ databases">
        <authorList>
            <person name="Varghese N."/>
            <person name="Submissions Spin"/>
        </authorList>
    </citation>
    <scope>NUCLEOTIDE SEQUENCE [LARGE SCALE GENOMIC DNA]</scope>
    <source>
        <strain evidence="9">SGD-1123</strain>
    </source>
</reference>
<keyword evidence="4" id="KW-0862">Zinc</keyword>
<feature type="domain" description="Alcohol dehydrogenase-like C-terminal" evidence="6">
    <location>
        <begin position="143"/>
        <end position="263"/>
    </location>
</feature>
<comment type="cofactor">
    <cofactor evidence="1">
        <name>Zn(2+)</name>
        <dbReference type="ChEBI" id="CHEBI:29105"/>
    </cofactor>
</comment>
<evidence type="ECO:0000256" key="2">
    <source>
        <dbReference type="ARBA" id="ARBA00008072"/>
    </source>
</evidence>
<dbReference type="InterPro" id="IPR013149">
    <property type="entry name" value="ADH-like_C"/>
</dbReference>
<dbReference type="Pfam" id="PF00107">
    <property type="entry name" value="ADH_zinc_N"/>
    <property type="match status" value="1"/>
</dbReference>
<evidence type="ECO:0000259" key="6">
    <source>
        <dbReference type="Pfam" id="PF00107"/>
    </source>
</evidence>
<dbReference type="Gene3D" id="3.90.180.10">
    <property type="entry name" value="Medium-chain alcohol dehydrogenases, catalytic domain"/>
    <property type="match status" value="2"/>
</dbReference>
<dbReference type="InterPro" id="IPR036291">
    <property type="entry name" value="NAD(P)-bd_dom_sf"/>
</dbReference>
<evidence type="ECO:0000256" key="3">
    <source>
        <dbReference type="ARBA" id="ARBA00022723"/>
    </source>
</evidence>
<dbReference type="Gene3D" id="3.40.50.720">
    <property type="entry name" value="NAD(P)-binding Rossmann-like Domain"/>
    <property type="match status" value="1"/>
</dbReference>
<dbReference type="SUPFAM" id="SSF50129">
    <property type="entry name" value="GroES-like"/>
    <property type="match status" value="1"/>
</dbReference>
<dbReference type="EMBL" id="FMAU01000004">
    <property type="protein sequence ID" value="SCC22281.1"/>
    <property type="molecule type" value="Genomic_DNA"/>
</dbReference>
<dbReference type="PANTHER" id="PTHR43350">
    <property type="entry name" value="NAD-DEPENDENT ALCOHOL DEHYDROGENASE"/>
    <property type="match status" value="1"/>
</dbReference>
<sequence>MRKITVCNKRVEIVQEGRPQVKPSYILVKTLYSAISPGTELTILQNSKDTPITLGYSAMGVVEEAGDGIEDVKKGDLVAVYGAPYVQHADALLVPRTLYSKVPENVEPKKAALGGIGAIAIHALRTAGLQFGETVVIVGMGLLGQMIAKIANAASYRVITYDLHEERVDMIKKDRGIKAFTTAEEMKAELDRCTAGQGADAVLLCAGGKKSPLTGQSLEWIRNKGKVVIVGDIEPDFPRNLMFSKEAQLLISRAGGPGRYDKVYEAEAIDYPYGFVRWTEGRNLGEYIRLVSEGRIDVKPFIQHEISVGEAEAAYEELMNKPSAALTKIINFSS</sequence>
<dbReference type="PANTHER" id="PTHR43350:SF19">
    <property type="entry name" value="D-GULOSIDE 3-DEHYDROGENASE"/>
    <property type="match status" value="1"/>
</dbReference>
<evidence type="ECO:0000259" key="7">
    <source>
        <dbReference type="Pfam" id="PF08240"/>
    </source>
</evidence>